<dbReference type="GO" id="GO:0003924">
    <property type="term" value="F:GTPase activity"/>
    <property type="evidence" value="ECO:0007669"/>
    <property type="project" value="InterPro"/>
</dbReference>
<proteinExistence type="predicted"/>
<feature type="region of interest" description="Disordered" evidence="1">
    <location>
        <begin position="1"/>
        <end position="49"/>
    </location>
</feature>
<dbReference type="GO" id="GO:0046540">
    <property type="term" value="C:U4/U6 x U5 tri-snRNP complex"/>
    <property type="evidence" value="ECO:0007669"/>
    <property type="project" value="TreeGrafter"/>
</dbReference>
<reference evidence="4 5" key="1">
    <citation type="submission" date="2020-04" db="EMBL/GenBank/DDBJ databases">
        <authorList>
            <person name="Alioto T."/>
            <person name="Alioto T."/>
            <person name="Gomez Garrido J."/>
        </authorList>
    </citation>
    <scope>NUCLEOTIDE SEQUENCE [LARGE SCALE GENOMIC DNA]</scope>
</reference>
<keyword evidence="5" id="KW-1185">Reference proteome</keyword>
<sequence length="207" mass="23788">MDVDLYDEFGNYIGPDLESDDEEEETYKDAEPEQEEYDGEEAMDEDGNVDDEPALMAVVLHEDKKYYPLASEVYGPDVETIVQEEDTQALDKPLIEPVKKHKFQVKEQDLPETVYNMEFLADLMDTSHLIRNVAIVGNLHHGKTNFVDCLVQQTHPDIRPLEGKFLRYTDTLITEQERGVSIKAVPVTLVMQDVRNESYLMNIFDTP</sequence>
<gene>
    <name evidence="4" type="ORF">CLODIP_2_CD02519</name>
</gene>
<dbReference type="PANTHER" id="PTHR42908:SF6">
    <property type="entry name" value="116 KDA U5 SMALL NUCLEAR RIBONUCLEOPROTEIN COMPONENT"/>
    <property type="match status" value="1"/>
</dbReference>
<dbReference type="GO" id="GO:0000398">
    <property type="term" value="P:mRNA splicing, via spliceosome"/>
    <property type="evidence" value="ECO:0007669"/>
    <property type="project" value="TreeGrafter"/>
</dbReference>
<dbReference type="GO" id="GO:0071007">
    <property type="term" value="C:U2-type catalytic step 2 spliceosome"/>
    <property type="evidence" value="ECO:0007669"/>
    <property type="project" value="TreeGrafter"/>
</dbReference>
<dbReference type="AlphaFoldDB" id="A0A8S1DY74"/>
<dbReference type="SUPFAM" id="SSF52540">
    <property type="entry name" value="P-loop containing nucleoside triphosphate hydrolases"/>
    <property type="match status" value="1"/>
</dbReference>
<dbReference type="InterPro" id="IPR027417">
    <property type="entry name" value="P-loop_NTPase"/>
</dbReference>
<comment type="caution">
    <text evidence="4">The sequence shown here is derived from an EMBL/GenBank/DDBJ whole genome shotgun (WGS) entry which is preliminary data.</text>
</comment>
<evidence type="ECO:0000313" key="5">
    <source>
        <dbReference type="Proteomes" id="UP000494165"/>
    </source>
</evidence>
<evidence type="ECO:0000259" key="3">
    <source>
        <dbReference type="Pfam" id="PF16004"/>
    </source>
</evidence>
<protein>
    <recommendedName>
        <fullName evidence="6">Tr-type G domain-containing protein</fullName>
    </recommendedName>
</protein>
<feature type="non-terminal residue" evidence="4">
    <location>
        <position position="207"/>
    </location>
</feature>
<dbReference type="Proteomes" id="UP000494165">
    <property type="component" value="Unassembled WGS sequence"/>
</dbReference>
<dbReference type="Pfam" id="PF16004">
    <property type="entry name" value="EFTUD2"/>
    <property type="match status" value="1"/>
</dbReference>
<evidence type="ECO:0008006" key="6">
    <source>
        <dbReference type="Google" id="ProtNLM"/>
    </source>
</evidence>
<dbReference type="Gene3D" id="3.40.50.300">
    <property type="entry name" value="P-loop containing nucleotide triphosphate hydrolases"/>
    <property type="match status" value="1"/>
</dbReference>
<organism evidence="4 5">
    <name type="scientific">Cloeon dipterum</name>
    <dbReference type="NCBI Taxonomy" id="197152"/>
    <lineage>
        <taxon>Eukaryota</taxon>
        <taxon>Metazoa</taxon>
        <taxon>Ecdysozoa</taxon>
        <taxon>Arthropoda</taxon>
        <taxon>Hexapoda</taxon>
        <taxon>Insecta</taxon>
        <taxon>Pterygota</taxon>
        <taxon>Palaeoptera</taxon>
        <taxon>Ephemeroptera</taxon>
        <taxon>Pisciforma</taxon>
        <taxon>Baetidae</taxon>
        <taxon>Cloeon</taxon>
    </lineage>
</organism>
<name>A0A8S1DY74_9INSE</name>
<dbReference type="InterPro" id="IPR000795">
    <property type="entry name" value="T_Tr_GTP-bd_dom"/>
</dbReference>
<evidence type="ECO:0000256" key="1">
    <source>
        <dbReference type="SAM" id="MobiDB-lite"/>
    </source>
</evidence>
<dbReference type="OrthoDB" id="364892at2759"/>
<dbReference type="Pfam" id="PF00009">
    <property type="entry name" value="GTP_EFTU"/>
    <property type="match status" value="1"/>
</dbReference>
<dbReference type="EMBL" id="CADEPI010001137">
    <property type="protein sequence ID" value="CAB3389042.1"/>
    <property type="molecule type" value="Genomic_DNA"/>
</dbReference>
<accession>A0A8S1DY74</accession>
<feature type="domain" description="Tr-type G" evidence="2">
    <location>
        <begin position="130"/>
        <end position="207"/>
    </location>
</feature>
<evidence type="ECO:0000313" key="4">
    <source>
        <dbReference type="EMBL" id="CAB3389042.1"/>
    </source>
</evidence>
<feature type="compositionally biased region" description="Acidic residues" evidence="1">
    <location>
        <begin position="17"/>
        <end position="49"/>
    </location>
</feature>
<dbReference type="GO" id="GO:0005525">
    <property type="term" value="F:GTP binding"/>
    <property type="evidence" value="ECO:0007669"/>
    <property type="project" value="InterPro"/>
</dbReference>
<dbReference type="GO" id="GO:0005829">
    <property type="term" value="C:cytosol"/>
    <property type="evidence" value="ECO:0007669"/>
    <property type="project" value="TreeGrafter"/>
</dbReference>
<dbReference type="GO" id="GO:0030623">
    <property type="term" value="F:U5 snRNA binding"/>
    <property type="evidence" value="ECO:0007669"/>
    <property type="project" value="TreeGrafter"/>
</dbReference>
<dbReference type="InterPro" id="IPR031950">
    <property type="entry name" value="EFTUD2_N"/>
</dbReference>
<dbReference type="PANTHER" id="PTHR42908">
    <property type="entry name" value="TRANSLATION ELONGATION FACTOR-RELATED"/>
    <property type="match status" value="1"/>
</dbReference>
<feature type="domain" description="116kDa U5 small nuclear ribonucleoprotein component N-terminal" evidence="3">
    <location>
        <begin position="4"/>
        <end position="111"/>
    </location>
</feature>
<evidence type="ECO:0000259" key="2">
    <source>
        <dbReference type="Pfam" id="PF00009"/>
    </source>
</evidence>